<dbReference type="Proteomes" id="UP001500689">
    <property type="component" value="Unassembled WGS sequence"/>
</dbReference>
<evidence type="ECO:0000259" key="4">
    <source>
        <dbReference type="PROSITE" id="PS50949"/>
    </source>
</evidence>
<dbReference type="RefSeq" id="WP_344867539.1">
    <property type="nucleotide sequence ID" value="NZ_BAAAZN010000020.1"/>
</dbReference>
<reference evidence="6" key="1">
    <citation type="journal article" date="2019" name="Int. J. Syst. Evol. Microbiol.">
        <title>The Global Catalogue of Microorganisms (GCM) 10K type strain sequencing project: providing services to taxonomists for standard genome sequencing and annotation.</title>
        <authorList>
            <consortium name="The Broad Institute Genomics Platform"/>
            <consortium name="The Broad Institute Genome Sequencing Center for Infectious Disease"/>
            <person name="Wu L."/>
            <person name="Ma J."/>
        </authorList>
    </citation>
    <scope>NUCLEOTIDE SEQUENCE [LARGE SCALE GENOMIC DNA]</scope>
    <source>
        <strain evidence="6">JCM 16898</strain>
    </source>
</reference>
<dbReference type="Gene3D" id="1.10.10.10">
    <property type="entry name" value="Winged helix-like DNA-binding domain superfamily/Winged helix DNA-binding domain"/>
    <property type="match status" value="1"/>
</dbReference>
<name>A0ABP6Y2W2_9PSEU</name>
<dbReference type="InterPro" id="IPR011711">
    <property type="entry name" value="GntR_C"/>
</dbReference>
<dbReference type="EMBL" id="BAAAZN010000020">
    <property type="protein sequence ID" value="GAA3576041.1"/>
    <property type="molecule type" value="Genomic_DNA"/>
</dbReference>
<keyword evidence="6" id="KW-1185">Reference proteome</keyword>
<protein>
    <recommendedName>
        <fullName evidence="4">HTH gntR-type domain-containing protein</fullName>
    </recommendedName>
</protein>
<gene>
    <name evidence="5" type="ORF">GCM10022222_70940</name>
</gene>
<proteinExistence type="predicted"/>
<dbReference type="Pfam" id="PF07729">
    <property type="entry name" value="FCD"/>
    <property type="match status" value="1"/>
</dbReference>
<accession>A0ABP6Y2W2</accession>
<dbReference type="InterPro" id="IPR036388">
    <property type="entry name" value="WH-like_DNA-bd_sf"/>
</dbReference>
<evidence type="ECO:0000256" key="2">
    <source>
        <dbReference type="ARBA" id="ARBA00023125"/>
    </source>
</evidence>
<sequence>MAADLGAPELTAIRRLSALDTVRARIALAIELGLLGPGEWLPPNDEIARALGVGAITVRRALVSLCEDGFLERRRGRNGGTLVAADAPVGRVGEVRAYREASAEVHELIDHRFVLESGLVQLAALRRPDDVVDELRALVSKMDAATGWAEFHELDARFHTTVANAGAPRSAVHQYRQVLDELYRFYLPYPTESLHESNRDHEVLVQTLADQDPEAAAIITRAHVNDLHHTMFVGFPR</sequence>
<dbReference type="SMART" id="SM00895">
    <property type="entry name" value="FCD"/>
    <property type="match status" value="1"/>
</dbReference>
<feature type="domain" description="HTH gntR-type" evidence="4">
    <location>
        <begin position="16"/>
        <end position="86"/>
    </location>
</feature>
<dbReference type="InterPro" id="IPR036390">
    <property type="entry name" value="WH_DNA-bd_sf"/>
</dbReference>
<dbReference type="InterPro" id="IPR000524">
    <property type="entry name" value="Tscrpt_reg_HTH_GntR"/>
</dbReference>
<evidence type="ECO:0000256" key="1">
    <source>
        <dbReference type="ARBA" id="ARBA00023015"/>
    </source>
</evidence>
<evidence type="ECO:0000313" key="6">
    <source>
        <dbReference type="Proteomes" id="UP001500689"/>
    </source>
</evidence>
<comment type="caution">
    <text evidence="5">The sequence shown here is derived from an EMBL/GenBank/DDBJ whole genome shotgun (WGS) entry which is preliminary data.</text>
</comment>
<keyword evidence="3" id="KW-0804">Transcription</keyword>
<evidence type="ECO:0000313" key="5">
    <source>
        <dbReference type="EMBL" id="GAA3576041.1"/>
    </source>
</evidence>
<dbReference type="Gene3D" id="1.20.120.530">
    <property type="entry name" value="GntR ligand-binding domain-like"/>
    <property type="match status" value="1"/>
</dbReference>
<dbReference type="PROSITE" id="PS50949">
    <property type="entry name" value="HTH_GNTR"/>
    <property type="match status" value="1"/>
</dbReference>
<keyword evidence="2" id="KW-0238">DNA-binding</keyword>
<dbReference type="InterPro" id="IPR008920">
    <property type="entry name" value="TF_FadR/GntR_C"/>
</dbReference>
<dbReference type="SUPFAM" id="SSF48008">
    <property type="entry name" value="GntR ligand-binding domain-like"/>
    <property type="match status" value="1"/>
</dbReference>
<keyword evidence="1" id="KW-0805">Transcription regulation</keyword>
<organism evidence="5 6">
    <name type="scientific">Amycolatopsis ultiminotia</name>
    <dbReference type="NCBI Taxonomy" id="543629"/>
    <lineage>
        <taxon>Bacteria</taxon>
        <taxon>Bacillati</taxon>
        <taxon>Actinomycetota</taxon>
        <taxon>Actinomycetes</taxon>
        <taxon>Pseudonocardiales</taxon>
        <taxon>Pseudonocardiaceae</taxon>
        <taxon>Amycolatopsis</taxon>
    </lineage>
</organism>
<dbReference type="PANTHER" id="PTHR43537">
    <property type="entry name" value="TRANSCRIPTIONAL REGULATOR, GNTR FAMILY"/>
    <property type="match status" value="1"/>
</dbReference>
<dbReference type="SUPFAM" id="SSF46785">
    <property type="entry name" value="Winged helix' DNA-binding domain"/>
    <property type="match status" value="1"/>
</dbReference>
<dbReference type="PANTHER" id="PTHR43537:SF24">
    <property type="entry name" value="GLUCONATE OPERON TRANSCRIPTIONAL REPRESSOR"/>
    <property type="match status" value="1"/>
</dbReference>
<evidence type="ECO:0000256" key="3">
    <source>
        <dbReference type="ARBA" id="ARBA00023163"/>
    </source>
</evidence>
<dbReference type="Pfam" id="PF00392">
    <property type="entry name" value="GntR"/>
    <property type="match status" value="1"/>
</dbReference>
<dbReference type="SMART" id="SM00345">
    <property type="entry name" value="HTH_GNTR"/>
    <property type="match status" value="1"/>
</dbReference>